<keyword evidence="1" id="KW-0472">Membrane</keyword>
<dbReference type="EMBL" id="QLMA01000008">
    <property type="protein sequence ID" value="RAJ76520.1"/>
    <property type="molecule type" value="Genomic_DNA"/>
</dbReference>
<evidence type="ECO:0000313" key="2">
    <source>
        <dbReference type="EMBL" id="RAJ76520.1"/>
    </source>
</evidence>
<protein>
    <recommendedName>
        <fullName evidence="4">Integral membrane protein</fullName>
    </recommendedName>
</protein>
<keyword evidence="1" id="KW-1133">Transmembrane helix</keyword>
<accession>A0A327VR44</accession>
<feature type="transmembrane region" description="Helical" evidence="1">
    <location>
        <begin position="58"/>
        <end position="77"/>
    </location>
</feature>
<dbReference type="Proteomes" id="UP000249819">
    <property type="component" value="Unassembled WGS sequence"/>
</dbReference>
<feature type="transmembrane region" description="Helical" evidence="1">
    <location>
        <begin position="89"/>
        <end position="108"/>
    </location>
</feature>
<dbReference type="AlphaFoldDB" id="A0A327VR44"/>
<keyword evidence="1" id="KW-0812">Transmembrane</keyword>
<proteinExistence type="predicted"/>
<name>A0A327VR44_9BACT</name>
<keyword evidence="3" id="KW-1185">Reference proteome</keyword>
<dbReference type="RefSeq" id="WP_111594252.1">
    <property type="nucleotide sequence ID" value="NZ_QLMA01000008.1"/>
</dbReference>
<feature type="transmembrane region" description="Helical" evidence="1">
    <location>
        <begin position="6"/>
        <end position="29"/>
    </location>
</feature>
<comment type="caution">
    <text evidence="2">The sequence shown here is derived from an EMBL/GenBank/DDBJ whole genome shotgun (WGS) entry which is preliminary data.</text>
</comment>
<gene>
    <name evidence="2" type="ORF">CLV59_10839</name>
</gene>
<dbReference type="OrthoDB" id="193443at2"/>
<organism evidence="2 3">
    <name type="scientific">Chitinophaga dinghuensis</name>
    <dbReference type="NCBI Taxonomy" id="1539050"/>
    <lineage>
        <taxon>Bacteria</taxon>
        <taxon>Pseudomonadati</taxon>
        <taxon>Bacteroidota</taxon>
        <taxon>Chitinophagia</taxon>
        <taxon>Chitinophagales</taxon>
        <taxon>Chitinophagaceae</taxon>
        <taxon>Chitinophaga</taxon>
    </lineage>
</organism>
<reference evidence="2 3" key="1">
    <citation type="submission" date="2018-06" db="EMBL/GenBank/DDBJ databases">
        <title>Genomic Encyclopedia of Archaeal and Bacterial Type Strains, Phase II (KMG-II): from individual species to whole genera.</title>
        <authorList>
            <person name="Goeker M."/>
        </authorList>
    </citation>
    <scope>NUCLEOTIDE SEQUENCE [LARGE SCALE GENOMIC DNA]</scope>
    <source>
        <strain evidence="2 3">DSM 29821</strain>
    </source>
</reference>
<evidence type="ECO:0008006" key="4">
    <source>
        <dbReference type="Google" id="ProtNLM"/>
    </source>
</evidence>
<evidence type="ECO:0000313" key="3">
    <source>
        <dbReference type="Proteomes" id="UP000249819"/>
    </source>
</evidence>
<evidence type="ECO:0000256" key="1">
    <source>
        <dbReference type="SAM" id="Phobius"/>
    </source>
</evidence>
<sequence>MHTTFNYIAYLIYLPVVILVTWRVAYTLFKNSKVFMMDIFHGKSDIALSTNKLFETGFYLLNLGFAFWIMQIATIGSQQELLEKLSAKIGGFFIYLGVMVFFNLYLFFRGRRVSNNKGRLAPVPDPLFPKA</sequence>